<evidence type="ECO:0000256" key="1">
    <source>
        <dbReference type="SAM" id="MobiDB-lite"/>
    </source>
</evidence>
<accession>A0A934K2T7</accession>
<dbReference type="AlphaFoldDB" id="A0A934K2T7"/>
<organism evidence="2 3">
    <name type="scientific">Candidatus Aeolococcus gillhamiae</name>
    <dbReference type="NCBI Taxonomy" id="3127015"/>
    <lineage>
        <taxon>Bacteria</taxon>
        <taxon>Bacillati</taxon>
        <taxon>Candidatus Dormiibacterota</taxon>
        <taxon>Candidatus Dormibacteria</taxon>
        <taxon>Candidatus Aeolococcales</taxon>
        <taxon>Candidatus Aeolococcaceae</taxon>
        <taxon>Candidatus Aeolococcus</taxon>
    </lineage>
</organism>
<proteinExistence type="predicted"/>
<comment type="caution">
    <text evidence="2">The sequence shown here is derived from an EMBL/GenBank/DDBJ whole genome shotgun (WGS) entry which is preliminary data.</text>
</comment>
<evidence type="ECO:0000313" key="3">
    <source>
        <dbReference type="Proteomes" id="UP000606991"/>
    </source>
</evidence>
<dbReference type="EMBL" id="JAEKNS010000156">
    <property type="protein sequence ID" value="MBJ7596282.1"/>
    <property type="molecule type" value="Genomic_DNA"/>
</dbReference>
<gene>
    <name evidence="2" type="ORF">JF886_15750</name>
</gene>
<reference evidence="2 3" key="1">
    <citation type="submission" date="2020-10" db="EMBL/GenBank/DDBJ databases">
        <title>Ca. Dormibacterota MAGs.</title>
        <authorList>
            <person name="Montgomery K."/>
        </authorList>
    </citation>
    <scope>NUCLEOTIDE SEQUENCE [LARGE SCALE GENOMIC DNA]</scope>
    <source>
        <strain evidence="2">SC8812_S17_18</strain>
    </source>
</reference>
<sequence length="115" mass="12044">MASEREHNCSAHVDGKACGRAARHEVALGDDFTIPFCPEHLESSRRTADQWGSQAADAVEVDALALGGVVVLLMKFTPPTARIAATPGDIPARVAQVSAPDAAPAPSRPRQPVHA</sequence>
<name>A0A934K2T7_9BACT</name>
<dbReference type="RefSeq" id="WP_337314191.1">
    <property type="nucleotide sequence ID" value="NZ_JAEKNS010000156.1"/>
</dbReference>
<dbReference type="Proteomes" id="UP000606991">
    <property type="component" value="Unassembled WGS sequence"/>
</dbReference>
<protein>
    <submittedName>
        <fullName evidence="2">Uncharacterized protein</fullName>
    </submittedName>
</protein>
<feature type="region of interest" description="Disordered" evidence="1">
    <location>
        <begin position="96"/>
        <end position="115"/>
    </location>
</feature>
<evidence type="ECO:0000313" key="2">
    <source>
        <dbReference type="EMBL" id="MBJ7596282.1"/>
    </source>
</evidence>
<feature type="non-terminal residue" evidence="2">
    <location>
        <position position="115"/>
    </location>
</feature>